<dbReference type="Proteomes" id="UP000026962">
    <property type="component" value="Chromosome 3"/>
</dbReference>
<evidence type="ECO:0000313" key="3">
    <source>
        <dbReference type="Proteomes" id="UP000026962"/>
    </source>
</evidence>
<dbReference type="EnsemblPlants" id="OPUNC03G13500.1">
    <property type="protein sequence ID" value="OPUNC03G13500.1"/>
    <property type="gene ID" value="OPUNC03G13500"/>
</dbReference>
<evidence type="ECO:0000256" key="1">
    <source>
        <dbReference type="SAM" id="MobiDB-lite"/>
    </source>
</evidence>
<dbReference type="Gramene" id="OPUNC03G13500.1">
    <property type="protein sequence ID" value="OPUNC03G13500.1"/>
    <property type="gene ID" value="OPUNC03G13500"/>
</dbReference>
<dbReference type="HOGENOM" id="CLU_2030503_0_0_1"/>
<reference evidence="2" key="1">
    <citation type="submission" date="2015-04" db="UniProtKB">
        <authorList>
            <consortium name="EnsemblPlants"/>
        </authorList>
    </citation>
    <scope>IDENTIFICATION</scope>
</reference>
<feature type="compositionally biased region" description="Basic and acidic residues" evidence="1">
    <location>
        <begin position="12"/>
        <end position="24"/>
    </location>
</feature>
<name>A0A0E0KCK1_ORYPU</name>
<dbReference type="AlphaFoldDB" id="A0A0E0KCK1"/>
<keyword evidence="3" id="KW-1185">Reference proteome</keyword>
<organism evidence="2">
    <name type="scientific">Oryza punctata</name>
    <name type="common">Red rice</name>
    <dbReference type="NCBI Taxonomy" id="4537"/>
    <lineage>
        <taxon>Eukaryota</taxon>
        <taxon>Viridiplantae</taxon>
        <taxon>Streptophyta</taxon>
        <taxon>Embryophyta</taxon>
        <taxon>Tracheophyta</taxon>
        <taxon>Spermatophyta</taxon>
        <taxon>Magnoliopsida</taxon>
        <taxon>Liliopsida</taxon>
        <taxon>Poales</taxon>
        <taxon>Poaceae</taxon>
        <taxon>BOP clade</taxon>
        <taxon>Oryzoideae</taxon>
        <taxon>Oryzeae</taxon>
        <taxon>Oryzinae</taxon>
        <taxon>Oryza</taxon>
    </lineage>
</organism>
<feature type="compositionally biased region" description="Basic and acidic residues" evidence="1">
    <location>
        <begin position="38"/>
        <end position="49"/>
    </location>
</feature>
<evidence type="ECO:0000313" key="2">
    <source>
        <dbReference type="EnsemblPlants" id="OPUNC03G13500.1"/>
    </source>
</evidence>
<evidence type="ECO:0008006" key="4">
    <source>
        <dbReference type="Google" id="ProtNLM"/>
    </source>
</evidence>
<proteinExistence type="predicted"/>
<accession>A0A0E0KCK1</accession>
<feature type="region of interest" description="Disordered" evidence="1">
    <location>
        <begin position="1"/>
        <end position="50"/>
    </location>
</feature>
<reference evidence="2" key="2">
    <citation type="submission" date="2018-05" db="EMBL/GenBank/DDBJ databases">
        <title>OpunRS2 (Oryza punctata Reference Sequence Version 2).</title>
        <authorList>
            <person name="Zhang J."/>
            <person name="Kudrna D."/>
            <person name="Lee S."/>
            <person name="Talag J."/>
            <person name="Welchert J."/>
            <person name="Wing R.A."/>
        </authorList>
    </citation>
    <scope>NUCLEOTIDE SEQUENCE [LARGE SCALE GENOMIC DNA]</scope>
</reference>
<protein>
    <recommendedName>
        <fullName evidence="4">DUF834 domain-containing protein</fullName>
    </recommendedName>
</protein>
<sequence length="122" mass="13006">MVMAKAAVLETEGDREGQSPRPERQGGTVGRAGDAEGGECRCGDGDGVREATAGTEKSAMGSFMLDNNRWPLRSDTNAGAIAVVHEEEDRRGEEEEGFGVVLARVEAKTLRQAAATATERWL</sequence>